<keyword evidence="4" id="KW-0677">Repeat</keyword>
<dbReference type="EMBL" id="CP001291">
    <property type="protein sequence ID" value="ACK68554.1"/>
    <property type="molecule type" value="Genomic_DNA"/>
</dbReference>
<evidence type="ECO:0000256" key="3">
    <source>
        <dbReference type="ARBA" id="ARBA00022525"/>
    </source>
</evidence>
<dbReference type="Pfam" id="PF00353">
    <property type="entry name" value="HemolysinCabind"/>
    <property type="match status" value="3"/>
</dbReference>
<evidence type="ECO:0000259" key="5">
    <source>
        <dbReference type="Pfam" id="PF08548"/>
    </source>
</evidence>
<dbReference type="Proteomes" id="UP000002384">
    <property type="component" value="Chromosome"/>
</dbReference>
<dbReference type="eggNOG" id="COG2931">
    <property type="taxonomic scope" value="Bacteria"/>
</dbReference>
<dbReference type="GO" id="GO:0005509">
    <property type="term" value="F:calcium ion binding"/>
    <property type="evidence" value="ECO:0007669"/>
    <property type="project" value="InterPro"/>
</dbReference>
<sequence length="221" mass="22521">MALISGTSGNNNLVGTANADTMFGYDLVVPSPDGNDTINGLGGNDTIYGGNGDDIIFGGFSSLAGSSDFLYGGNGNDSLVGGSGSDSLYGGNGNDTLTGGSGIDRMFGGAGADIFRFSSISDSNTGIGNRDVIEDFTVGIDRIDLSAIDANLDVAGNQAFSFIGTNDFSGAGVGQVRFTQVFDSNPRTVIEIDREGDNNLTTDMQIALSGIVNLSSSSFIL</sequence>
<comment type="subcellular location">
    <subcellularLocation>
        <location evidence="2">Secreted</location>
    </subcellularLocation>
</comment>
<dbReference type="SUPFAM" id="SSF51120">
    <property type="entry name" value="beta-Roll"/>
    <property type="match status" value="1"/>
</dbReference>
<dbReference type="InterPro" id="IPR001343">
    <property type="entry name" value="Hemolysn_Ca-bd"/>
</dbReference>
<evidence type="ECO:0000256" key="1">
    <source>
        <dbReference type="ARBA" id="ARBA00001913"/>
    </source>
</evidence>
<proteinExistence type="predicted"/>
<protein>
    <submittedName>
        <fullName evidence="6">Hemolysin-type calcium-binding region</fullName>
    </submittedName>
</protein>
<dbReference type="PRINTS" id="PR00313">
    <property type="entry name" value="CABNDNGRPT"/>
</dbReference>
<keyword evidence="7" id="KW-1185">Reference proteome</keyword>
<name>B7K866_GLOC7</name>
<dbReference type="GO" id="GO:0005615">
    <property type="term" value="C:extracellular space"/>
    <property type="evidence" value="ECO:0007669"/>
    <property type="project" value="InterPro"/>
</dbReference>
<gene>
    <name evidence="6" type="ordered locus">PCC7424_0084</name>
</gene>
<accession>B7K866</accession>
<dbReference type="InterPro" id="IPR050557">
    <property type="entry name" value="RTX_toxin/Mannuronan_C5-epim"/>
</dbReference>
<dbReference type="Pfam" id="PF08548">
    <property type="entry name" value="Peptidase_M10_C"/>
    <property type="match status" value="1"/>
</dbReference>
<reference evidence="7" key="1">
    <citation type="journal article" date="2011" name="MBio">
        <title>Novel metabolic attributes of the genus Cyanothece, comprising a group of unicellular nitrogen-fixing Cyanobacteria.</title>
        <authorList>
            <person name="Bandyopadhyay A."/>
            <person name="Elvitigala T."/>
            <person name="Welsh E."/>
            <person name="Stockel J."/>
            <person name="Liberton M."/>
            <person name="Min H."/>
            <person name="Sherman L.A."/>
            <person name="Pakrasi H.B."/>
        </authorList>
    </citation>
    <scope>NUCLEOTIDE SEQUENCE [LARGE SCALE GENOMIC DNA]</scope>
    <source>
        <strain evidence="7">PCC 7424</strain>
    </source>
</reference>
<dbReference type="Gene3D" id="2.150.10.10">
    <property type="entry name" value="Serralysin-like metalloprotease, C-terminal"/>
    <property type="match status" value="2"/>
</dbReference>
<dbReference type="PANTHER" id="PTHR38340">
    <property type="entry name" value="S-LAYER PROTEIN"/>
    <property type="match status" value="1"/>
</dbReference>
<dbReference type="InterPro" id="IPR011049">
    <property type="entry name" value="Serralysin-like_metalloprot_C"/>
</dbReference>
<dbReference type="InterPro" id="IPR013858">
    <property type="entry name" value="Peptidase_M10B_C"/>
</dbReference>
<dbReference type="RefSeq" id="WP_012597505.1">
    <property type="nucleotide sequence ID" value="NC_011729.1"/>
</dbReference>
<dbReference type="HOGENOM" id="CLU_1336222_0_0_3"/>
<dbReference type="AlphaFoldDB" id="B7K866"/>
<dbReference type="STRING" id="65393.PCC7424_0084"/>
<dbReference type="PANTHER" id="PTHR38340:SF1">
    <property type="entry name" value="S-LAYER PROTEIN"/>
    <property type="match status" value="1"/>
</dbReference>
<evidence type="ECO:0000313" key="7">
    <source>
        <dbReference type="Proteomes" id="UP000002384"/>
    </source>
</evidence>
<dbReference type="KEGG" id="cyc:PCC7424_0084"/>
<dbReference type="PROSITE" id="PS00330">
    <property type="entry name" value="HEMOLYSIN_CALCIUM"/>
    <property type="match status" value="2"/>
</dbReference>
<evidence type="ECO:0000256" key="2">
    <source>
        <dbReference type="ARBA" id="ARBA00004613"/>
    </source>
</evidence>
<evidence type="ECO:0000256" key="4">
    <source>
        <dbReference type="ARBA" id="ARBA00022737"/>
    </source>
</evidence>
<dbReference type="InterPro" id="IPR018511">
    <property type="entry name" value="Hemolysin-typ_Ca-bd_CS"/>
</dbReference>
<evidence type="ECO:0000313" key="6">
    <source>
        <dbReference type="EMBL" id="ACK68554.1"/>
    </source>
</evidence>
<keyword evidence="3" id="KW-0964">Secreted</keyword>
<comment type="cofactor">
    <cofactor evidence="1">
        <name>Ca(2+)</name>
        <dbReference type="ChEBI" id="CHEBI:29108"/>
    </cofactor>
</comment>
<organism evidence="6 7">
    <name type="scientific">Gloeothece citriformis (strain PCC 7424)</name>
    <name type="common">Cyanothece sp. (strain PCC 7424)</name>
    <dbReference type="NCBI Taxonomy" id="65393"/>
    <lineage>
        <taxon>Bacteria</taxon>
        <taxon>Bacillati</taxon>
        <taxon>Cyanobacteriota</taxon>
        <taxon>Cyanophyceae</taxon>
        <taxon>Oscillatoriophycideae</taxon>
        <taxon>Chroococcales</taxon>
        <taxon>Aphanothecaceae</taxon>
        <taxon>Gloeothece</taxon>
        <taxon>Gloeothece citriformis</taxon>
    </lineage>
</organism>
<feature type="domain" description="Peptidase M10 serralysin C-terminal" evidence="5">
    <location>
        <begin position="74"/>
        <end position="217"/>
    </location>
</feature>
<dbReference type="OrthoDB" id="487591at2"/>